<dbReference type="InterPro" id="IPR009071">
    <property type="entry name" value="HMG_box_dom"/>
</dbReference>
<feature type="DNA-binding region" description="HMG box" evidence="5">
    <location>
        <begin position="150"/>
        <end position="218"/>
    </location>
</feature>
<evidence type="ECO:0000256" key="5">
    <source>
        <dbReference type="PROSITE-ProRule" id="PRU00267"/>
    </source>
</evidence>
<dbReference type="AlphaFoldDB" id="A0AA85BMG0"/>
<keyword evidence="1" id="KW-0805">Transcription regulation</keyword>
<evidence type="ECO:0000256" key="3">
    <source>
        <dbReference type="ARBA" id="ARBA00023163"/>
    </source>
</evidence>
<keyword evidence="4 5" id="KW-0539">Nucleus</keyword>
<dbReference type="Pfam" id="PF00505">
    <property type="entry name" value="HMG_box"/>
    <property type="match status" value="1"/>
</dbReference>
<evidence type="ECO:0000256" key="2">
    <source>
        <dbReference type="ARBA" id="ARBA00023125"/>
    </source>
</evidence>
<feature type="compositionally biased region" description="Polar residues" evidence="6">
    <location>
        <begin position="127"/>
        <end position="138"/>
    </location>
</feature>
<dbReference type="WBParaSite" id="SMTH1_63980.1">
    <property type="protein sequence ID" value="SMTH1_63980.1"/>
    <property type="gene ID" value="SMTH1_63980"/>
</dbReference>
<dbReference type="Proteomes" id="UP000050791">
    <property type="component" value="Unassembled WGS sequence"/>
</dbReference>
<sequence length="346" mass="41416">MIPSNDPNHHHQQHHHDHDHGINQNTTTNDEDDISSHSNNSSISENDIISNKSSLSINYDDNNNNIEMIKYEKNNQYPINQYHHYMNQSIKRKKKLNYSNQNDEMIEENELNYEIYQKTQSIQPYQTQMKSQRTIKSNPDQHNDKSSSHIKRPMNAFMIWARDERRKILKACPDMHNSSISKFLGAKWKSMSAEVKQPYYEEQARLSRQHMEEHPAYRYRPRPKRTCIVDGRKLRISEYKELMRSRGDSSRRQWIGSTDEQAQKIVEDILDNTLSSIPQLSPSLSPMNEYDKELLSSNKNDNINQNIPMIYSEQSIMKKNEQTRPERRRRRRRRRRERRRKTTTKD</sequence>
<dbReference type="GO" id="GO:0045165">
    <property type="term" value="P:cell fate commitment"/>
    <property type="evidence" value="ECO:0007669"/>
    <property type="project" value="TreeGrafter"/>
</dbReference>
<accession>A0AA85BMG0</accession>
<name>A0AA85BMG0_9TREM</name>
<evidence type="ECO:0000256" key="1">
    <source>
        <dbReference type="ARBA" id="ARBA00023015"/>
    </source>
</evidence>
<proteinExistence type="predicted"/>
<dbReference type="InterPro" id="IPR036910">
    <property type="entry name" value="HMG_box_dom_sf"/>
</dbReference>
<feature type="compositionally biased region" description="Low complexity" evidence="6">
    <location>
        <begin position="36"/>
        <end position="47"/>
    </location>
</feature>
<feature type="region of interest" description="Disordered" evidence="6">
    <location>
        <begin position="127"/>
        <end position="149"/>
    </location>
</feature>
<feature type="region of interest" description="Disordered" evidence="6">
    <location>
        <begin position="296"/>
        <end position="346"/>
    </location>
</feature>
<dbReference type="GO" id="GO:0005634">
    <property type="term" value="C:nucleus"/>
    <property type="evidence" value="ECO:0007669"/>
    <property type="project" value="UniProtKB-UniRule"/>
</dbReference>
<dbReference type="PANTHER" id="PTHR45789">
    <property type="entry name" value="FI18025P1"/>
    <property type="match status" value="1"/>
</dbReference>
<dbReference type="SMART" id="SM00398">
    <property type="entry name" value="HMG"/>
    <property type="match status" value="1"/>
</dbReference>
<feature type="domain" description="HMG box" evidence="7">
    <location>
        <begin position="150"/>
        <end position="218"/>
    </location>
</feature>
<organism evidence="8 9">
    <name type="scientific">Schistosoma mattheei</name>
    <dbReference type="NCBI Taxonomy" id="31246"/>
    <lineage>
        <taxon>Eukaryota</taxon>
        <taxon>Metazoa</taxon>
        <taxon>Spiralia</taxon>
        <taxon>Lophotrochozoa</taxon>
        <taxon>Platyhelminthes</taxon>
        <taxon>Trematoda</taxon>
        <taxon>Digenea</taxon>
        <taxon>Strigeidida</taxon>
        <taxon>Schistosomatoidea</taxon>
        <taxon>Schistosomatidae</taxon>
        <taxon>Schistosoma</taxon>
    </lineage>
</organism>
<evidence type="ECO:0000256" key="6">
    <source>
        <dbReference type="SAM" id="MobiDB-lite"/>
    </source>
</evidence>
<feature type="region of interest" description="Disordered" evidence="6">
    <location>
        <begin position="1"/>
        <end position="47"/>
    </location>
</feature>
<feature type="compositionally biased region" description="Basic and acidic residues" evidence="6">
    <location>
        <begin position="316"/>
        <end position="325"/>
    </location>
</feature>
<protein>
    <recommendedName>
        <fullName evidence="7">HMG box domain-containing protein</fullName>
    </recommendedName>
</protein>
<dbReference type="SUPFAM" id="SSF47095">
    <property type="entry name" value="HMG-box"/>
    <property type="match status" value="1"/>
</dbReference>
<evidence type="ECO:0000259" key="7">
    <source>
        <dbReference type="PROSITE" id="PS50118"/>
    </source>
</evidence>
<dbReference type="InterPro" id="IPR051356">
    <property type="entry name" value="SOX/SOX-like_TF"/>
</dbReference>
<evidence type="ECO:0000313" key="8">
    <source>
        <dbReference type="Proteomes" id="UP000050791"/>
    </source>
</evidence>
<dbReference type="PANTHER" id="PTHR45789:SF2">
    <property type="entry name" value="FI18025P1"/>
    <property type="match status" value="1"/>
</dbReference>
<dbReference type="FunFam" id="1.10.30.10:FF:000003">
    <property type="entry name" value="Putative transcription factor SOX-6"/>
    <property type="match status" value="1"/>
</dbReference>
<dbReference type="PROSITE" id="PS50118">
    <property type="entry name" value="HMG_BOX_2"/>
    <property type="match status" value="1"/>
</dbReference>
<feature type="compositionally biased region" description="Basic residues" evidence="6">
    <location>
        <begin position="326"/>
        <end position="346"/>
    </location>
</feature>
<evidence type="ECO:0000313" key="9">
    <source>
        <dbReference type="WBParaSite" id="SMTH1_63980.1"/>
    </source>
</evidence>
<dbReference type="GO" id="GO:0000981">
    <property type="term" value="F:DNA-binding transcription factor activity, RNA polymerase II-specific"/>
    <property type="evidence" value="ECO:0007669"/>
    <property type="project" value="TreeGrafter"/>
</dbReference>
<dbReference type="Gene3D" id="1.10.30.10">
    <property type="entry name" value="High mobility group box domain"/>
    <property type="match status" value="1"/>
</dbReference>
<reference evidence="9" key="1">
    <citation type="submission" date="2023-11" db="UniProtKB">
        <authorList>
            <consortium name="WormBaseParasite"/>
        </authorList>
    </citation>
    <scope>IDENTIFICATION</scope>
</reference>
<feature type="compositionally biased region" description="Polar residues" evidence="6">
    <location>
        <begin position="296"/>
        <end position="315"/>
    </location>
</feature>
<dbReference type="GO" id="GO:0000978">
    <property type="term" value="F:RNA polymerase II cis-regulatory region sequence-specific DNA binding"/>
    <property type="evidence" value="ECO:0007669"/>
    <property type="project" value="TreeGrafter"/>
</dbReference>
<keyword evidence="3" id="KW-0804">Transcription</keyword>
<keyword evidence="2 5" id="KW-0238">DNA-binding</keyword>
<evidence type="ECO:0000256" key="4">
    <source>
        <dbReference type="ARBA" id="ARBA00023242"/>
    </source>
</evidence>